<reference evidence="4 5" key="1">
    <citation type="journal article" date="2016" name="Nat. Commun.">
        <title>Thousands of microbial genomes shed light on interconnected biogeochemical processes in an aquifer system.</title>
        <authorList>
            <person name="Anantharaman K."/>
            <person name="Brown C.T."/>
            <person name="Hug L.A."/>
            <person name="Sharon I."/>
            <person name="Castelle C.J."/>
            <person name="Probst A.J."/>
            <person name="Thomas B.C."/>
            <person name="Singh A."/>
            <person name="Wilkins M.J."/>
            <person name="Karaoz U."/>
            <person name="Brodie E.L."/>
            <person name="Williams K.H."/>
            <person name="Hubbard S.S."/>
            <person name="Banfield J.F."/>
        </authorList>
    </citation>
    <scope>NUCLEOTIDE SEQUENCE [LARGE SCALE GENOMIC DNA]</scope>
</reference>
<dbReference type="PANTHER" id="PTHR21011">
    <property type="entry name" value="MITOCHONDRIAL 28S RIBOSOMAL PROTEIN S6"/>
    <property type="match status" value="1"/>
</dbReference>
<dbReference type="PANTHER" id="PTHR21011:SF1">
    <property type="entry name" value="SMALL RIBOSOMAL SUBUNIT PROTEIN BS6M"/>
    <property type="match status" value="1"/>
</dbReference>
<keyword evidence="3 4" id="KW-0689">Ribosomal protein</keyword>
<dbReference type="Gene3D" id="3.30.70.60">
    <property type="match status" value="1"/>
</dbReference>
<evidence type="ECO:0000256" key="2">
    <source>
        <dbReference type="ARBA" id="ARBA00035294"/>
    </source>
</evidence>
<sequence>MQNYDLLYLVPMSVTEEAIPDVMTAVRTIITDNQATIVKEENLGKKKLSYAIKHQHHGTYVNILFDAEAKNVNEIDRKLRLNSEVLRFLITKRVVRSAEELEEQQSLRERIQAKRRQEFEKARAAADSERAGVAKPDGKVKVKDLLKEKKEEPVKAVETKEETKVVEAKPEVSLEELDKKLDKILDDDMLK</sequence>
<evidence type="ECO:0000256" key="3">
    <source>
        <dbReference type="HAMAP-Rule" id="MF_00360"/>
    </source>
</evidence>
<comment type="similarity">
    <text evidence="1 3">Belongs to the bacterial ribosomal protein bS6 family.</text>
</comment>
<organism evidence="4 5">
    <name type="scientific">Candidatus Kerfeldbacteria bacterium RIFCSPHIGHO2_12_FULL_48_17</name>
    <dbReference type="NCBI Taxonomy" id="1798542"/>
    <lineage>
        <taxon>Bacteria</taxon>
        <taxon>Candidatus Kerfeldiibacteriota</taxon>
    </lineage>
</organism>
<keyword evidence="3" id="KW-0694">RNA-binding</keyword>
<dbReference type="InterPro" id="IPR000529">
    <property type="entry name" value="Ribosomal_bS6"/>
</dbReference>
<dbReference type="CDD" id="cd00473">
    <property type="entry name" value="bS6"/>
    <property type="match status" value="1"/>
</dbReference>
<dbReference type="STRING" id="1798542.A3F54_03995"/>
<dbReference type="InterPro" id="IPR020814">
    <property type="entry name" value="Ribosomal_S6_plastid/chlpt"/>
</dbReference>
<keyword evidence="3" id="KW-0687">Ribonucleoprotein</keyword>
<protein>
    <recommendedName>
        <fullName evidence="2 3">Small ribosomal subunit protein bS6</fullName>
    </recommendedName>
</protein>
<gene>
    <name evidence="3" type="primary">rpsF</name>
    <name evidence="4" type="ORF">A3F54_03995</name>
</gene>
<name>A0A1G2B559_9BACT</name>
<accession>A0A1G2B559</accession>
<dbReference type="EMBL" id="MHKD01000015">
    <property type="protein sequence ID" value="OGY84323.1"/>
    <property type="molecule type" value="Genomic_DNA"/>
</dbReference>
<dbReference type="NCBIfam" id="TIGR00166">
    <property type="entry name" value="S6"/>
    <property type="match status" value="1"/>
</dbReference>
<dbReference type="AlphaFoldDB" id="A0A1G2B559"/>
<comment type="function">
    <text evidence="3">Binds together with bS18 to 16S ribosomal RNA.</text>
</comment>
<keyword evidence="3" id="KW-0699">rRNA-binding</keyword>
<dbReference type="SUPFAM" id="SSF54995">
    <property type="entry name" value="Ribosomal protein S6"/>
    <property type="match status" value="1"/>
</dbReference>
<dbReference type="GO" id="GO:0070181">
    <property type="term" value="F:small ribosomal subunit rRNA binding"/>
    <property type="evidence" value="ECO:0007669"/>
    <property type="project" value="TreeGrafter"/>
</dbReference>
<evidence type="ECO:0000313" key="4">
    <source>
        <dbReference type="EMBL" id="OGY84323.1"/>
    </source>
</evidence>
<dbReference type="GO" id="GO:0006412">
    <property type="term" value="P:translation"/>
    <property type="evidence" value="ECO:0007669"/>
    <property type="project" value="UniProtKB-UniRule"/>
</dbReference>
<dbReference type="GO" id="GO:0005840">
    <property type="term" value="C:ribosome"/>
    <property type="evidence" value="ECO:0007669"/>
    <property type="project" value="UniProtKB-KW"/>
</dbReference>
<dbReference type="GO" id="GO:1990904">
    <property type="term" value="C:ribonucleoprotein complex"/>
    <property type="evidence" value="ECO:0007669"/>
    <property type="project" value="UniProtKB-KW"/>
</dbReference>
<dbReference type="InterPro" id="IPR014717">
    <property type="entry name" value="Transl_elong_EF1B/ribsomal_bS6"/>
</dbReference>
<dbReference type="InterPro" id="IPR035980">
    <property type="entry name" value="Ribosomal_bS6_sf"/>
</dbReference>
<dbReference type="Proteomes" id="UP000176952">
    <property type="component" value="Unassembled WGS sequence"/>
</dbReference>
<dbReference type="HAMAP" id="MF_00360">
    <property type="entry name" value="Ribosomal_bS6"/>
    <property type="match status" value="1"/>
</dbReference>
<dbReference type="GO" id="GO:0005737">
    <property type="term" value="C:cytoplasm"/>
    <property type="evidence" value="ECO:0007669"/>
    <property type="project" value="UniProtKB-ARBA"/>
</dbReference>
<dbReference type="Pfam" id="PF01250">
    <property type="entry name" value="Ribosomal_S6"/>
    <property type="match status" value="1"/>
</dbReference>
<evidence type="ECO:0000256" key="1">
    <source>
        <dbReference type="ARBA" id="ARBA00009512"/>
    </source>
</evidence>
<proteinExistence type="inferred from homology"/>
<dbReference type="GO" id="GO:0003735">
    <property type="term" value="F:structural constituent of ribosome"/>
    <property type="evidence" value="ECO:0007669"/>
    <property type="project" value="InterPro"/>
</dbReference>
<comment type="caution">
    <text evidence="4">The sequence shown here is derived from an EMBL/GenBank/DDBJ whole genome shotgun (WGS) entry which is preliminary data.</text>
</comment>
<evidence type="ECO:0000313" key="5">
    <source>
        <dbReference type="Proteomes" id="UP000176952"/>
    </source>
</evidence>